<dbReference type="GO" id="GO:0016491">
    <property type="term" value="F:oxidoreductase activity"/>
    <property type="evidence" value="ECO:0007669"/>
    <property type="project" value="InterPro"/>
</dbReference>
<evidence type="ECO:0000259" key="1">
    <source>
        <dbReference type="Pfam" id="PF07110"/>
    </source>
</evidence>
<dbReference type="EMBL" id="AQQX01000003">
    <property type="protein sequence ID" value="KGM48953.1"/>
    <property type="molecule type" value="Genomic_DNA"/>
</dbReference>
<keyword evidence="3" id="KW-1185">Reference proteome</keyword>
<dbReference type="PANTHER" id="PTHR40260">
    <property type="entry name" value="BLR8190 PROTEIN"/>
    <property type="match status" value="1"/>
</dbReference>
<reference evidence="2 3" key="1">
    <citation type="journal article" date="2015" name="Antonie Van Leeuwenhoek">
        <title>Pseudooceanicola atlanticus gen. nov. sp. nov., isolated from surface seawater of the Atlantic Ocean and reclassification of Oceanicola batsensis, Oceanicola marinus, Oceanicola nitratireducens, Oceanicola nanhaiensis, Oceanicola antarcticus and Oceanicola flagellatus, as Pseudooceanicola batsensis comb. nov., Pseudooceanicola marinus comb. nov., Pseudooceanicola nitratireducens comb. nov., Pseudooceanicola nanhaiensis comb. nov., Pseudooceanicola antarcticus comb. nov., and Pseudooceanicola flagellatus comb. nov.</title>
        <authorList>
            <person name="Lai Q."/>
            <person name="Li G."/>
            <person name="Liu X."/>
            <person name="Du Y."/>
            <person name="Sun F."/>
            <person name="Shao Z."/>
        </authorList>
    </citation>
    <scope>NUCLEOTIDE SEQUENCE [LARGE SCALE GENOMIC DNA]</scope>
    <source>
        <strain evidence="2 3">22II-s11g</strain>
    </source>
</reference>
<dbReference type="Gene3D" id="3.30.70.100">
    <property type="match status" value="1"/>
</dbReference>
<evidence type="ECO:0000313" key="3">
    <source>
        <dbReference type="Proteomes" id="UP000030004"/>
    </source>
</evidence>
<dbReference type="NCBIfam" id="TIGR02118">
    <property type="entry name" value="EthD family reductase"/>
    <property type="match status" value="1"/>
</dbReference>
<evidence type="ECO:0000313" key="2">
    <source>
        <dbReference type="EMBL" id="KGM48953.1"/>
    </source>
</evidence>
<dbReference type="Proteomes" id="UP000030004">
    <property type="component" value="Unassembled WGS sequence"/>
</dbReference>
<name>A0A0A0EFT6_9RHOB</name>
<feature type="domain" description="EthD" evidence="1">
    <location>
        <begin position="16"/>
        <end position="86"/>
    </location>
</feature>
<sequence length="99" mass="11001">MYIVSVLYPKGNFDLDYYRQSHLPLVDRLLTPEGMSEMAYWQPTEDAPDAPFQLIAELRFADAETAGKALALHGKTTQDDIPNFTSVTPLILTGTLRAG</sequence>
<gene>
    <name evidence="2" type="ORF">ATO9_09640</name>
</gene>
<dbReference type="RefSeq" id="WP_043747793.1">
    <property type="nucleotide sequence ID" value="NZ_AQQX01000003.1"/>
</dbReference>
<dbReference type="AlphaFoldDB" id="A0A0A0EFT6"/>
<dbReference type="Pfam" id="PF07110">
    <property type="entry name" value="EthD"/>
    <property type="match status" value="1"/>
</dbReference>
<organism evidence="2 3">
    <name type="scientific">Pseudooceanicola atlanticus</name>
    <dbReference type="NCBI Taxonomy" id="1461694"/>
    <lineage>
        <taxon>Bacteria</taxon>
        <taxon>Pseudomonadati</taxon>
        <taxon>Pseudomonadota</taxon>
        <taxon>Alphaproteobacteria</taxon>
        <taxon>Rhodobacterales</taxon>
        <taxon>Paracoccaceae</taxon>
        <taxon>Pseudooceanicola</taxon>
    </lineage>
</organism>
<dbReference type="OrthoDB" id="5343971at2"/>
<comment type="caution">
    <text evidence="2">The sequence shown here is derived from an EMBL/GenBank/DDBJ whole genome shotgun (WGS) entry which is preliminary data.</text>
</comment>
<dbReference type="SUPFAM" id="SSF54909">
    <property type="entry name" value="Dimeric alpha+beta barrel"/>
    <property type="match status" value="1"/>
</dbReference>
<protein>
    <recommendedName>
        <fullName evidence="1">EthD domain-containing protein</fullName>
    </recommendedName>
</protein>
<dbReference type="InterPro" id="IPR011008">
    <property type="entry name" value="Dimeric_a/b-barrel"/>
</dbReference>
<accession>A0A0A0EFT6</accession>
<dbReference type="InterPro" id="IPR009799">
    <property type="entry name" value="EthD_dom"/>
</dbReference>
<proteinExistence type="predicted"/>
<dbReference type="PANTHER" id="PTHR40260:SF2">
    <property type="entry name" value="BLR8190 PROTEIN"/>
    <property type="match status" value="1"/>
</dbReference>
<dbReference type="STRING" id="1461694.ATO9_09640"/>